<dbReference type="Proteomes" id="UP000005336">
    <property type="component" value="Unassembled WGS sequence"/>
</dbReference>
<gene>
    <name evidence="1" type="ORF">HMPREF9370_1969</name>
</gene>
<name>G4CSA9_9NEIS</name>
<evidence type="ECO:0000313" key="2">
    <source>
        <dbReference type="Proteomes" id="UP000005336"/>
    </source>
</evidence>
<dbReference type="PATRIC" id="fig|1030841.3.peg.1962"/>
<dbReference type="STRING" id="1030841.HMPREF9370_1969"/>
<evidence type="ECO:0000313" key="1">
    <source>
        <dbReference type="EMBL" id="EGZ44827.1"/>
    </source>
</evidence>
<accession>G4CSA9</accession>
<comment type="caution">
    <text evidence="1">The sequence shown here is derived from an EMBL/GenBank/DDBJ whole genome shotgun (WGS) entry which is preliminary data.</text>
</comment>
<dbReference type="EMBL" id="AGAZ01000066">
    <property type="protein sequence ID" value="EGZ44827.1"/>
    <property type="molecule type" value="Genomic_DNA"/>
</dbReference>
<organism evidence="1 2">
    <name type="scientific">Neisseria wadsworthii 9715</name>
    <dbReference type="NCBI Taxonomy" id="1030841"/>
    <lineage>
        <taxon>Bacteria</taxon>
        <taxon>Pseudomonadati</taxon>
        <taxon>Pseudomonadota</taxon>
        <taxon>Betaproteobacteria</taxon>
        <taxon>Neisseriales</taxon>
        <taxon>Neisseriaceae</taxon>
        <taxon>Neisseria</taxon>
    </lineage>
</organism>
<keyword evidence="2" id="KW-1185">Reference proteome</keyword>
<sequence>MEIQTESIEWFAVYYIISRSKYFQTGNACLKSASAHGDTPSL</sequence>
<protein>
    <submittedName>
        <fullName evidence="1">Uncharacterized protein</fullName>
    </submittedName>
</protein>
<dbReference type="HOGENOM" id="CLU_3254656_0_0_4"/>
<dbReference type="AlphaFoldDB" id="G4CSA9"/>
<proteinExistence type="predicted"/>
<reference evidence="1 2" key="1">
    <citation type="submission" date="2011-06" db="EMBL/GenBank/DDBJ databases">
        <authorList>
            <person name="Muzny D."/>
            <person name="Qin X."/>
            <person name="Deng J."/>
            <person name="Jiang H."/>
            <person name="Liu Y."/>
            <person name="Qu J."/>
            <person name="Song X.-Z."/>
            <person name="Zhang L."/>
            <person name="Thornton R."/>
            <person name="Coyle M."/>
            <person name="Francisco L."/>
            <person name="Jackson L."/>
            <person name="Javaid M."/>
            <person name="Korchina V."/>
            <person name="Kovar C."/>
            <person name="Mata R."/>
            <person name="Mathew T."/>
            <person name="Ngo R."/>
            <person name="Nguyen L."/>
            <person name="Nguyen N."/>
            <person name="Okwuonu G."/>
            <person name="Ongeri F."/>
            <person name="Pham C."/>
            <person name="Simmons D."/>
            <person name="Wilczek-Boney K."/>
            <person name="Hale W."/>
            <person name="Jakkamsetti A."/>
            <person name="Pham P."/>
            <person name="Ruth R."/>
            <person name="San Lucas F."/>
            <person name="Warren J."/>
            <person name="Zhang J."/>
            <person name="Zhao Z."/>
            <person name="Zhou C."/>
            <person name="Zhu D."/>
            <person name="Lee S."/>
            <person name="Bess C."/>
            <person name="Blankenburg K."/>
            <person name="Forbes L."/>
            <person name="Fu Q."/>
            <person name="Gubbala S."/>
            <person name="Hirani K."/>
            <person name="Jayaseelan J.C."/>
            <person name="Lara F."/>
            <person name="Munidasa M."/>
            <person name="Palculict T."/>
            <person name="Patil S."/>
            <person name="Pu L.-L."/>
            <person name="Saada N."/>
            <person name="Tang L."/>
            <person name="Weissenberger G."/>
            <person name="Zhu Y."/>
            <person name="Hemphill L."/>
            <person name="Shang Y."/>
            <person name="Youmans B."/>
            <person name="Ayvaz T."/>
            <person name="Ross M."/>
            <person name="Santibanez J."/>
            <person name="Aqrawi P."/>
            <person name="Gross S."/>
            <person name="Joshi V."/>
            <person name="Fowler G."/>
            <person name="Nazareth L."/>
            <person name="Reid J."/>
            <person name="Worley K."/>
            <person name="Petrosino J."/>
            <person name="Highlander S."/>
            <person name="Gibbs R."/>
        </authorList>
    </citation>
    <scope>NUCLEOTIDE SEQUENCE [LARGE SCALE GENOMIC DNA]</scope>
    <source>
        <strain evidence="1 2">9715</strain>
    </source>
</reference>